<gene>
    <name evidence="2" type="ORF">MRATA1EN1_LOCUS27937</name>
</gene>
<reference evidence="2" key="1">
    <citation type="submission" date="2023-04" db="EMBL/GenBank/DDBJ databases">
        <authorList>
            <consortium name="ELIXIR-Norway"/>
        </authorList>
    </citation>
    <scope>NUCLEOTIDE SEQUENCE [LARGE SCALE GENOMIC DNA]</scope>
</reference>
<dbReference type="EMBL" id="OX459944">
    <property type="protein sequence ID" value="CAI9178975.1"/>
    <property type="molecule type" value="Genomic_DNA"/>
</dbReference>
<evidence type="ECO:0000313" key="2">
    <source>
        <dbReference type="EMBL" id="CAI9178975.1"/>
    </source>
</evidence>
<feature type="region of interest" description="Disordered" evidence="1">
    <location>
        <begin position="1"/>
        <end position="20"/>
    </location>
</feature>
<dbReference type="Proteomes" id="UP001176941">
    <property type="component" value="Chromosome 8"/>
</dbReference>
<evidence type="ECO:0000313" key="3">
    <source>
        <dbReference type="Proteomes" id="UP001176941"/>
    </source>
</evidence>
<protein>
    <submittedName>
        <fullName evidence="2">Uncharacterized protein</fullName>
    </submittedName>
</protein>
<feature type="region of interest" description="Disordered" evidence="1">
    <location>
        <begin position="131"/>
        <end position="200"/>
    </location>
</feature>
<feature type="region of interest" description="Disordered" evidence="1">
    <location>
        <begin position="25"/>
        <end position="108"/>
    </location>
</feature>
<keyword evidence="3" id="KW-1185">Reference proteome</keyword>
<evidence type="ECO:0000256" key="1">
    <source>
        <dbReference type="SAM" id="MobiDB-lite"/>
    </source>
</evidence>
<proteinExistence type="predicted"/>
<sequence>MCGVTSPQAPGPWWEGAAVPLPEASSPLQSRRVQGALTQRGCGQVFPGQEVGRGSGPSLPPGGSGGGGRWTVPGERQRSAGDPGPEPLTARLTGFSGQAAHRQARLPGGEQLRSQCVFSLDGLPRGASVFAKRNRGVQPKPAASGDRRPVTLDVGEPGGGGSRKPAAPERGWGPAGGVVDLTHLSPPDPTSHQGQEAPRSACAHSLLHPVPFPKMADGGTVFT</sequence>
<accession>A0ABN8ZYA5</accession>
<organism evidence="2 3">
    <name type="scientific">Rangifer tarandus platyrhynchus</name>
    <name type="common">Svalbard reindeer</name>
    <dbReference type="NCBI Taxonomy" id="3082113"/>
    <lineage>
        <taxon>Eukaryota</taxon>
        <taxon>Metazoa</taxon>
        <taxon>Chordata</taxon>
        <taxon>Craniata</taxon>
        <taxon>Vertebrata</taxon>
        <taxon>Euteleostomi</taxon>
        <taxon>Mammalia</taxon>
        <taxon>Eutheria</taxon>
        <taxon>Laurasiatheria</taxon>
        <taxon>Artiodactyla</taxon>
        <taxon>Ruminantia</taxon>
        <taxon>Pecora</taxon>
        <taxon>Cervidae</taxon>
        <taxon>Odocoileinae</taxon>
        <taxon>Rangifer</taxon>
    </lineage>
</organism>
<name>A0ABN8ZYA5_RANTA</name>